<dbReference type="EMBL" id="CCYA01000240">
    <property type="protein sequence ID" value="CEH14350.1"/>
    <property type="molecule type" value="Genomic_DNA"/>
</dbReference>
<keyword evidence="3" id="KW-0326">Glycosidase</keyword>
<name>A0A0P1BEC1_9BASI</name>
<dbReference type="PANTHER" id="PTHR12304:SF4">
    <property type="entry name" value="URIDINE NUCLEOSIDASE"/>
    <property type="match status" value="1"/>
</dbReference>
<dbReference type="Proteomes" id="UP000054845">
    <property type="component" value="Unassembled WGS sequence"/>
</dbReference>
<organism evidence="5 6">
    <name type="scientific">Ceraceosorus bombacis</name>
    <dbReference type="NCBI Taxonomy" id="401625"/>
    <lineage>
        <taxon>Eukaryota</taxon>
        <taxon>Fungi</taxon>
        <taxon>Dikarya</taxon>
        <taxon>Basidiomycota</taxon>
        <taxon>Ustilaginomycotina</taxon>
        <taxon>Exobasidiomycetes</taxon>
        <taxon>Ceraceosorales</taxon>
        <taxon>Ceraceosoraceae</taxon>
        <taxon>Ceraceosorus</taxon>
    </lineage>
</organism>
<accession>A0A0P1BEC1</accession>
<evidence type="ECO:0000256" key="2">
    <source>
        <dbReference type="ARBA" id="ARBA00022801"/>
    </source>
</evidence>
<evidence type="ECO:0000256" key="1">
    <source>
        <dbReference type="ARBA" id="ARBA00009176"/>
    </source>
</evidence>
<evidence type="ECO:0000313" key="5">
    <source>
        <dbReference type="EMBL" id="CEH14350.1"/>
    </source>
</evidence>
<comment type="similarity">
    <text evidence="1">Belongs to the IUNH family.</text>
</comment>
<dbReference type="InterPro" id="IPR015910">
    <property type="entry name" value="I/U_nuclsd_hydro_CS"/>
</dbReference>
<sequence>MVKSIWLDADPGHDDAVALLLALYGRSSCTHTSPDVHLLGLSTVAGNACGLATWQNAAKLLVAYGADADAQRRGDIALIRGADEPLVQSVRADAAIHGEDGLGGVVGLPALSDARVQQYLHCPSRNANGLHTFISHLIALLQERTSNGLAPITIAATGPLTNLGANDQDKDGCLCSALLCSALCHPKPKKPAIPRDLDRDFCLLAVDSIQLRFGGQSSTSSWIPRQPA</sequence>
<evidence type="ECO:0000256" key="3">
    <source>
        <dbReference type="ARBA" id="ARBA00023295"/>
    </source>
</evidence>
<dbReference type="InterPro" id="IPR001910">
    <property type="entry name" value="Inosine/uridine_hydrolase_dom"/>
</dbReference>
<evidence type="ECO:0000259" key="4">
    <source>
        <dbReference type="Pfam" id="PF01156"/>
    </source>
</evidence>
<dbReference type="GO" id="GO:0045437">
    <property type="term" value="F:uridine nucleosidase activity"/>
    <property type="evidence" value="ECO:0007669"/>
    <property type="project" value="UniProtKB-ARBA"/>
</dbReference>
<dbReference type="InterPro" id="IPR023186">
    <property type="entry name" value="IUNH"/>
</dbReference>
<proteinExistence type="inferred from homology"/>
<dbReference type="Pfam" id="PF01156">
    <property type="entry name" value="IU_nuc_hydro"/>
    <property type="match status" value="1"/>
</dbReference>
<protein>
    <submittedName>
        <fullName evidence="5">Predicted inosine-uridine preferring nucleoside hydrolase</fullName>
    </submittedName>
</protein>
<keyword evidence="2 5" id="KW-0378">Hydrolase</keyword>
<dbReference type="PROSITE" id="PS01247">
    <property type="entry name" value="IUNH"/>
    <property type="match status" value="1"/>
</dbReference>
<dbReference type="InterPro" id="IPR036452">
    <property type="entry name" value="Ribo_hydro-like"/>
</dbReference>
<dbReference type="GO" id="GO:0006152">
    <property type="term" value="P:purine nucleoside catabolic process"/>
    <property type="evidence" value="ECO:0007669"/>
    <property type="project" value="TreeGrafter"/>
</dbReference>
<dbReference type="AlphaFoldDB" id="A0A0P1BEC1"/>
<dbReference type="SUPFAM" id="SSF53590">
    <property type="entry name" value="Nucleoside hydrolase"/>
    <property type="match status" value="1"/>
</dbReference>
<keyword evidence="6" id="KW-1185">Reference proteome</keyword>
<dbReference type="GO" id="GO:0008477">
    <property type="term" value="F:purine nucleosidase activity"/>
    <property type="evidence" value="ECO:0007669"/>
    <property type="project" value="TreeGrafter"/>
</dbReference>
<reference evidence="5 6" key="1">
    <citation type="submission" date="2014-09" db="EMBL/GenBank/DDBJ databases">
        <authorList>
            <person name="Magalhaes I.L.F."/>
            <person name="Oliveira U."/>
            <person name="Santos F.R."/>
            <person name="Vidigal T.H.D.A."/>
            <person name="Brescovit A.D."/>
            <person name="Santos A.J."/>
        </authorList>
    </citation>
    <scope>NUCLEOTIDE SEQUENCE [LARGE SCALE GENOMIC DNA]</scope>
</reference>
<dbReference type="PANTHER" id="PTHR12304">
    <property type="entry name" value="INOSINE-URIDINE PREFERRING NUCLEOSIDE HYDROLASE"/>
    <property type="match status" value="1"/>
</dbReference>
<dbReference type="OrthoDB" id="432381at2759"/>
<dbReference type="STRING" id="401625.A0A0P1BEC1"/>
<feature type="domain" description="Inosine/uridine-preferring nucleoside hydrolase" evidence="4">
    <location>
        <begin position="5"/>
        <end position="164"/>
    </location>
</feature>
<evidence type="ECO:0000313" key="6">
    <source>
        <dbReference type="Proteomes" id="UP000054845"/>
    </source>
</evidence>
<dbReference type="Gene3D" id="3.90.245.10">
    <property type="entry name" value="Ribonucleoside hydrolase-like"/>
    <property type="match status" value="1"/>
</dbReference>
<dbReference type="GO" id="GO:0005829">
    <property type="term" value="C:cytosol"/>
    <property type="evidence" value="ECO:0007669"/>
    <property type="project" value="TreeGrafter"/>
</dbReference>